<dbReference type="SUPFAM" id="SSF52540">
    <property type="entry name" value="P-loop containing nucleoside triphosphate hydrolases"/>
    <property type="match status" value="1"/>
</dbReference>
<dbReference type="InParanoid" id="A0A0H2R9Z9"/>
<keyword evidence="4" id="KW-1185">Reference proteome</keyword>
<keyword evidence="1" id="KW-1133">Transmembrane helix</keyword>
<dbReference type="GO" id="GO:0003676">
    <property type="term" value="F:nucleic acid binding"/>
    <property type="evidence" value="ECO:0007669"/>
    <property type="project" value="InterPro"/>
</dbReference>
<organism evidence="3 4">
    <name type="scientific">Schizopora paradoxa</name>
    <dbReference type="NCBI Taxonomy" id="27342"/>
    <lineage>
        <taxon>Eukaryota</taxon>
        <taxon>Fungi</taxon>
        <taxon>Dikarya</taxon>
        <taxon>Basidiomycota</taxon>
        <taxon>Agaricomycotina</taxon>
        <taxon>Agaricomycetes</taxon>
        <taxon>Hymenochaetales</taxon>
        <taxon>Schizoporaceae</taxon>
        <taxon>Schizopora</taxon>
    </lineage>
</organism>
<evidence type="ECO:0000256" key="1">
    <source>
        <dbReference type="SAM" id="Phobius"/>
    </source>
</evidence>
<evidence type="ECO:0000259" key="2">
    <source>
        <dbReference type="Pfam" id="PF00270"/>
    </source>
</evidence>
<dbReference type="Proteomes" id="UP000053477">
    <property type="component" value="Unassembled WGS sequence"/>
</dbReference>
<dbReference type="EMBL" id="KQ086082">
    <property type="protein sequence ID" value="KLO08669.1"/>
    <property type="molecule type" value="Genomic_DNA"/>
</dbReference>
<name>A0A0H2R9Z9_9AGAM</name>
<protein>
    <recommendedName>
        <fullName evidence="2">DEAD/DEAH-box helicase domain-containing protein</fullName>
    </recommendedName>
</protein>
<dbReference type="GO" id="GO:0005524">
    <property type="term" value="F:ATP binding"/>
    <property type="evidence" value="ECO:0007669"/>
    <property type="project" value="InterPro"/>
</dbReference>
<accession>A0A0H2R9Z9</accession>
<dbReference type="InterPro" id="IPR027417">
    <property type="entry name" value="P-loop_NTPase"/>
</dbReference>
<dbReference type="Pfam" id="PF00270">
    <property type="entry name" value="DEAD"/>
    <property type="match status" value="1"/>
</dbReference>
<sequence length="80" mass="8847">MASPSTVPTLAQIRDATEAEIGKRPCLLQMKVCQAFLRGDKNIICTAATGFGKTLTFFMPLLFSSYSTIIIIVQRPRRNP</sequence>
<keyword evidence="1" id="KW-0812">Transmembrane</keyword>
<dbReference type="OrthoDB" id="10261556at2759"/>
<dbReference type="AlphaFoldDB" id="A0A0H2R9Z9"/>
<feature type="transmembrane region" description="Helical" evidence="1">
    <location>
        <begin position="55"/>
        <end position="73"/>
    </location>
</feature>
<dbReference type="InterPro" id="IPR011545">
    <property type="entry name" value="DEAD/DEAH_box_helicase_dom"/>
</dbReference>
<feature type="domain" description="DEAD/DEAH-box helicase" evidence="2">
    <location>
        <begin position="29"/>
        <end position="63"/>
    </location>
</feature>
<dbReference type="Gene3D" id="3.40.50.300">
    <property type="entry name" value="P-loop containing nucleotide triphosphate hydrolases"/>
    <property type="match status" value="1"/>
</dbReference>
<gene>
    <name evidence="3" type="ORF">SCHPADRAFT_835025</name>
</gene>
<keyword evidence="1" id="KW-0472">Membrane</keyword>
<evidence type="ECO:0000313" key="4">
    <source>
        <dbReference type="Proteomes" id="UP000053477"/>
    </source>
</evidence>
<reference evidence="3 4" key="1">
    <citation type="submission" date="2015-04" db="EMBL/GenBank/DDBJ databases">
        <title>Complete genome sequence of Schizopora paradoxa KUC8140, a cosmopolitan wood degrader in East Asia.</title>
        <authorList>
            <consortium name="DOE Joint Genome Institute"/>
            <person name="Min B."/>
            <person name="Park H."/>
            <person name="Jang Y."/>
            <person name="Kim J.-J."/>
            <person name="Kim K.H."/>
            <person name="Pangilinan J."/>
            <person name="Lipzen A."/>
            <person name="Riley R."/>
            <person name="Grigoriev I.V."/>
            <person name="Spatafora J.W."/>
            <person name="Choi I.-G."/>
        </authorList>
    </citation>
    <scope>NUCLEOTIDE SEQUENCE [LARGE SCALE GENOMIC DNA]</scope>
    <source>
        <strain evidence="3 4">KUC8140</strain>
    </source>
</reference>
<proteinExistence type="predicted"/>
<evidence type="ECO:0000313" key="3">
    <source>
        <dbReference type="EMBL" id="KLO08669.1"/>
    </source>
</evidence>